<evidence type="ECO:0000313" key="3">
    <source>
        <dbReference type="EMBL" id="TID14660.1"/>
    </source>
</evidence>
<reference evidence="3 4" key="1">
    <citation type="submission" date="2019-04" db="EMBL/GenBank/DDBJ databases">
        <title>High contiguity whole genome sequence and gene annotation resource for two Venturia nashicola isolates.</title>
        <authorList>
            <person name="Prokchorchik M."/>
            <person name="Won K."/>
            <person name="Lee Y."/>
            <person name="Choi E.D."/>
            <person name="Segonzac C."/>
            <person name="Sohn K.H."/>
        </authorList>
    </citation>
    <scope>NUCLEOTIDE SEQUENCE [LARGE SCALE GENOMIC DNA]</scope>
    <source>
        <strain evidence="3 4">PRI2</strain>
    </source>
</reference>
<protein>
    <submittedName>
        <fullName evidence="3">Uncharacterized protein</fullName>
    </submittedName>
</protein>
<sequence length="772" mass="84221">MAGKKLGLETSKWAQAKHQSVGAPRPHMNPNLAISLNLGLIPATPEPESVPSLMAAAPPGGSSSPAGQEATTPQASQERREPFMSSVHKAALADEVFQDDTDITVVNPPTPSPVKAKENQLPASALPFTLRSSSLPQPSVADKMAGAKPSSSAAVTQFKSSGRAPSSISERLDEIKRRHLELVKHHDQVGVKNDEKAVQDKAEATRIEAVQSDKEKAVVARIEAERIANENHEAIAKGSELRQKENAAKESEFREIDEAQIAAKEAERLGKEKAQAAVKEAERSGKEKAQAAGKEKEKAYAAAKEAERRAKEAERRAKEEAQAAAKEAERVAKEKERAARVAQEKAEAERVAKEKAAAKLDLQKVIMTTQLQCRTLGTQIDLLKDTHAKSNKKSLEQLQPAQLYAEELKKEQEEISQLMTNAITDVEKAKEVLEQAQAIVENLKDKADSLLYTVVDVNQIISDKEKDLSNGQKEAEAQVTALVLKRDERLKNLEQLVRELAVLESFSRAGDIQKVVGEVEAKAVAEINDQAHGQVEAPVSGNGQFSGNAKLEKPFDESFNADQRTKERQNIETDGKLTSSALPQVAANRGELAVRRVKLTNLPSKATLKSIVPLVWGGNIQEFVYTDGQSWAEVVFVTSEGCKRYSDSTPHGMVFPGSNDRHVGVQACPPEIARENVKEIVEKAMTRCVRVLDVEPDRSKLDLEKFAAGKDNKRAVDVIVRGLSQGRPIVDFRFGSIADAVIFKAELHRSLEWESHPSSFGVDPCATHSGAH</sequence>
<name>A0A4Z1P0N7_9PEZI</name>
<accession>A0A4Z1P0N7</accession>
<organism evidence="3 4">
    <name type="scientific">Venturia nashicola</name>
    <dbReference type="NCBI Taxonomy" id="86259"/>
    <lineage>
        <taxon>Eukaryota</taxon>
        <taxon>Fungi</taxon>
        <taxon>Dikarya</taxon>
        <taxon>Ascomycota</taxon>
        <taxon>Pezizomycotina</taxon>
        <taxon>Dothideomycetes</taxon>
        <taxon>Pleosporomycetidae</taxon>
        <taxon>Venturiales</taxon>
        <taxon>Venturiaceae</taxon>
        <taxon>Venturia</taxon>
    </lineage>
</organism>
<feature type="region of interest" description="Disordered" evidence="2">
    <location>
        <begin position="137"/>
        <end position="170"/>
    </location>
</feature>
<feature type="compositionally biased region" description="Low complexity" evidence="2">
    <location>
        <begin position="55"/>
        <end position="67"/>
    </location>
</feature>
<proteinExistence type="predicted"/>
<dbReference type="AlphaFoldDB" id="A0A4Z1P0N7"/>
<feature type="region of interest" description="Disordered" evidence="2">
    <location>
        <begin position="1"/>
        <end position="28"/>
    </location>
</feature>
<dbReference type="STRING" id="86259.A0A4Z1P0N7"/>
<gene>
    <name evidence="3" type="ORF">E6O75_ATG08806</name>
</gene>
<feature type="compositionally biased region" description="Polar residues" evidence="2">
    <location>
        <begin position="149"/>
        <end position="169"/>
    </location>
</feature>
<evidence type="ECO:0000256" key="2">
    <source>
        <dbReference type="SAM" id="MobiDB-lite"/>
    </source>
</evidence>
<feature type="region of interest" description="Disordered" evidence="2">
    <location>
        <begin position="43"/>
        <end position="88"/>
    </location>
</feature>
<evidence type="ECO:0000256" key="1">
    <source>
        <dbReference type="SAM" id="Coils"/>
    </source>
</evidence>
<comment type="caution">
    <text evidence="3">The sequence shown here is derived from an EMBL/GenBank/DDBJ whole genome shotgun (WGS) entry which is preliminary data.</text>
</comment>
<keyword evidence="4" id="KW-1185">Reference proteome</keyword>
<dbReference type="Proteomes" id="UP000298493">
    <property type="component" value="Unassembled WGS sequence"/>
</dbReference>
<dbReference type="EMBL" id="SNSC02000022">
    <property type="protein sequence ID" value="TID14660.1"/>
    <property type="molecule type" value="Genomic_DNA"/>
</dbReference>
<keyword evidence="1" id="KW-0175">Coiled coil</keyword>
<feature type="region of interest" description="Disordered" evidence="2">
    <location>
        <begin position="267"/>
        <end position="340"/>
    </location>
</feature>
<feature type="coiled-coil region" evidence="1">
    <location>
        <begin position="401"/>
        <end position="453"/>
    </location>
</feature>
<evidence type="ECO:0000313" key="4">
    <source>
        <dbReference type="Proteomes" id="UP000298493"/>
    </source>
</evidence>